<feature type="coiled-coil region" evidence="1">
    <location>
        <begin position="204"/>
        <end position="245"/>
    </location>
</feature>
<organism evidence="2 3">
    <name type="scientific">Flaviramulus aquimarinus</name>
    <dbReference type="NCBI Taxonomy" id="1170456"/>
    <lineage>
        <taxon>Bacteria</taxon>
        <taxon>Pseudomonadati</taxon>
        <taxon>Bacteroidota</taxon>
        <taxon>Flavobacteriia</taxon>
        <taxon>Flavobacteriales</taxon>
        <taxon>Flavobacteriaceae</taxon>
        <taxon>Flaviramulus</taxon>
    </lineage>
</organism>
<accession>A0ABP9EP25</accession>
<keyword evidence="1" id="KW-0175">Coiled coil</keyword>
<proteinExistence type="predicted"/>
<dbReference type="EMBL" id="BAABJH010000001">
    <property type="protein sequence ID" value="GAA4883973.1"/>
    <property type="molecule type" value="Genomic_DNA"/>
</dbReference>
<name>A0ABP9EP25_9FLAO</name>
<reference evidence="3" key="1">
    <citation type="journal article" date="2019" name="Int. J. Syst. Evol. Microbiol.">
        <title>The Global Catalogue of Microorganisms (GCM) 10K type strain sequencing project: providing services to taxonomists for standard genome sequencing and annotation.</title>
        <authorList>
            <consortium name="The Broad Institute Genomics Platform"/>
            <consortium name="The Broad Institute Genome Sequencing Center for Infectious Disease"/>
            <person name="Wu L."/>
            <person name="Ma J."/>
        </authorList>
    </citation>
    <scope>NUCLEOTIDE SEQUENCE [LARGE SCALE GENOMIC DNA]</scope>
    <source>
        <strain evidence="3">JCM 18274</strain>
    </source>
</reference>
<comment type="caution">
    <text evidence="2">The sequence shown here is derived from an EMBL/GenBank/DDBJ whole genome shotgun (WGS) entry which is preliminary data.</text>
</comment>
<dbReference type="RefSeq" id="WP_345272167.1">
    <property type="nucleotide sequence ID" value="NZ_BAABJH010000001.1"/>
</dbReference>
<sequence length="247" mass="29474">MNELSKINVNILNQAINKFDGAVNDLIEELKLEREKQYNDYKYWNELETSNTEKFNYLDELANQTGHSINIQIREDIETAMFIKDELTALFEMKIIYAFKHLEINIKKLILHHYKELPTSKPKWYDIQRFFKKQNIPLNKIQGYTEVNELRLINNSLKHSHESVDPEILKIKEFKNGSFQNFETLESFYERVENYSAIFFTSLMEKTEKEVANFNDKKLKQIAEKATLNMNKEVAEKLIIEIEKKYN</sequence>
<gene>
    <name evidence="2" type="ORF">GCM10023311_02850</name>
</gene>
<protein>
    <recommendedName>
        <fullName evidence="4">Cthe-2314-like HEPN domain-containing protein</fullName>
    </recommendedName>
</protein>
<evidence type="ECO:0008006" key="4">
    <source>
        <dbReference type="Google" id="ProtNLM"/>
    </source>
</evidence>
<evidence type="ECO:0000313" key="3">
    <source>
        <dbReference type="Proteomes" id="UP001500433"/>
    </source>
</evidence>
<keyword evidence="3" id="KW-1185">Reference proteome</keyword>
<dbReference type="Proteomes" id="UP001500433">
    <property type="component" value="Unassembled WGS sequence"/>
</dbReference>
<evidence type="ECO:0000313" key="2">
    <source>
        <dbReference type="EMBL" id="GAA4883973.1"/>
    </source>
</evidence>
<evidence type="ECO:0000256" key="1">
    <source>
        <dbReference type="SAM" id="Coils"/>
    </source>
</evidence>